<evidence type="ECO:0000256" key="1">
    <source>
        <dbReference type="SAM" id="MobiDB-lite"/>
    </source>
</evidence>
<dbReference type="PANTHER" id="PTHR23028">
    <property type="entry name" value="ACETYLTRANSFERASE"/>
    <property type="match status" value="1"/>
</dbReference>
<protein>
    <submittedName>
        <fullName evidence="5">Acyltransferase-like protein</fullName>
    </submittedName>
</protein>
<evidence type="ECO:0000256" key="2">
    <source>
        <dbReference type="SAM" id="Phobius"/>
    </source>
</evidence>
<evidence type="ECO:0000313" key="5">
    <source>
        <dbReference type="EMBL" id="ROP28212.1"/>
    </source>
</evidence>
<evidence type="ECO:0000313" key="6">
    <source>
        <dbReference type="Proteomes" id="UP000271683"/>
    </source>
</evidence>
<proteinExistence type="predicted"/>
<dbReference type="AlphaFoldDB" id="A0A3N1GD57"/>
<feature type="region of interest" description="Disordered" evidence="1">
    <location>
        <begin position="193"/>
        <end position="355"/>
    </location>
</feature>
<keyword evidence="5" id="KW-0012">Acyltransferase</keyword>
<dbReference type="GO" id="GO:0009103">
    <property type="term" value="P:lipopolysaccharide biosynthetic process"/>
    <property type="evidence" value="ECO:0007669"/>
    <property type="project" value="TreeGrafter"/>
</dbReference>
<dbReference type="InterPro" id="IPR002656">
    <property type="entry name" value="Acyl_transf_3_dom"/>
</dbReference>
<comment type="caution">
    <text evidence="5">The sequence shown here is derived from an EMBL/GenBank/DDBJ whole genome shotgun (WGS) entry which is preliminary data.</text>
</comment>
<feature type="transmembrane region" description="Helical" evidence="2">
    <location>
        <begin position="528"/>
        <end position="546"/>
    </location>
</feature>
<reference evidence="5 6" key="1">
    <citation type="submission" date="2018-11" db="EMBL/GenBank/DDBJ databases">
        <title>Sequencing the genomes of 1000 actinobacteria strains.</title>
        <authorList>
            <person name="Klenk H.-P."/>
        </authorList>
    </citation>
    <scope>NUCLEOTIDE SEQUENCE [LARGE SCALE GENOMIC DNA]</scope>
    <source>
        <strain evidence="5 6">DSM 43634</strain>
    </source>
</reference>
<feature type="domain" description="SGNH" evidence="4">
    <location>
        <begin position="650"/>
        <end position="889"/>
    </location>
</feature>
<keyword evidence="2" id="KW-0812">Transmembrane</keyword>
<keyword evidence="2" id="KW-0472">Membrane</keyword>
<sequence>MSVIHDSLVPSRASEVSAAAGQARAHSGFRPDIEGMRAIAVTLVVLSHAGMATLAGGYVGVDVFFVISGFLITTLLLKELDRTGTISLSDFYARRAVRLLPASALVLVATLAGAWFWLPSTRFHSISLDGLFATFYGINWRLADEGVDYLNADAAPSPLQHFWSLAVEEQFYLVWPLLMLVYAAIWARRRAKNAPETTPARQTTGSASVRPGGPMPMQQRSAGSAQVRPGGPVPAQQAWGYGSARPGGPMPMQQRSAGSAQVRPGGPVPAQQAWGYGSARPGGPMPMPQRSAGSAQVRPGGPVPAQQAWGYGSARPGGPMPMPQRSAGSAQVRPGGPMPAQQARGHGMPRYATGEPRKEVVAPVVDKTPERKPATRVPLTLALIAVAGISLAASVTQTKSAAPWAYFGAHTRAWELAVGALVAVAASRLARLPGPLAALLTWAGLAAVITSAFHYDENTAFPGTAALLPVLGSAAIIAAGCASPRGSVAVVLRAWPFQLIGRYSYSWYLWHWPVLMIGPAALGREPSLRLGLALSAASLVVAVLSYHLVENPARNGPWIKARARRGIAVGLVLSTATAGVALGAGQFTPPVETGEAVEDPTSLLAKAADPQAVLQTLLAESAKRTRLPSNVRPAPQSAATDQPVIYKDQCHLEYEVVTPDGPCLYGDPDGKKSIFLLGDSHAAHWFPAVDAIAKKRGLQLYSRTKSACPASSVLVFNRVLKRPYRECAEWREKVLDEIAAKRPTFVVLSSNGGNFDGLVSPDNKLLDKSNWDKLWLAGWIKTVDRIKKAGSVPVLLLDTPWPPNSTPECMVTNPSAVDKCSARVAEAFYEPVRRKAVAAKAASLGAKVIDSQGWFCTAEVCPAVIGNLLVWKDGSHISTAYSAALTPLLNASLPK</sequence>
<feature type="domain" description="Acyltransferase 3" evidence="3">
    <location>
        <begin position="32"/>
        <end position="186"/>
    </location>
</feature>
<dbReference type="PANTHER" id="PTHR23028:SF53">
    <property type="entry name" value="ACYL_TRANSF_3 DOMAIN-CONTAINING PROTEIN"/>
    <property type="match status" value="1"/>
</dbReference>
<dbReference type="Pfam" id="PF19040">
    <property type="entry name" value="SGNH"/>
    <property type="match status" value="1"/>
</dbReference>
<name>A0A3N1GD57_9ACTN</name>
<feature type="transmembrane region" description="Helical" evidence="2">
    <location>
        <begin position="404"/>
        <end position="424"/>
    </location>
</feature>
<feature type="transmembrane region" description="Helical" evidence="2">
    <location>
        <begin position="377"/>
        <end position="398"/>
    </location>
</feature>
<feature type="transmembrane region" description="Helical" evidence="2">
    <location>
        <begin position="55"/>
        <end position="77"/>
    </location>
</feature>
<dbReference type="Pfam" id="PF01757">
    <property type="entry name" value="Acyl_transf_3"/>
    <property type="match status" value="1"/>
</dbReference>
<accession>A0A3N1GD57</accession>
<dbReference type="GO" id="GO:0016020">
    <property type="term" value="C:membrane"/>
    <property type="evidence" value="ECO:0007669"/>
    <property type="project" value="TreeGrafter"/>
</dbReference>
<evidence type="ECO:0000259" key="4">
    <source>
        <dbReference type="Pfam" id="PF19040"/>
    </source>
</evidence>
<feature type="transmembrane region" description="Helical" evidence="2">
    <location>
        <begin position="503"/>
        <end position="522"/>
    </location>
</feature>
<organism evidence="5 6">
    <name type="scientific">Couchioplanes caeruleus</name>
    <dbReference type="NCBI Taxonomy" id="56438"/>
    <lineage>
        <taxon>Bacteria</taxon>
        <taxon>Bacillati</taxon>
        <taxon>Actinomycetota</taxon>
        <taxon>Actinomycetes</taxon>
        <taxon>Micromonosporales</taxon>
        <taxon>Micromonosporaceae</taxon>
        <taxon>Couchioplanes</taxon>
    </lineage>
</organism>
<feature type="transmembrane region" description="Helical" evidence="2">
    <location>
        <begin position="170"/>
        <end position="187"/>
    </location>
</feature>
<keyword evidence="2" id="KW-1133">Transmembrane helix</keyword>
<feature type="transmembrane region" description="Helical" evidence="2">
    <location>
        <begin position="436"/>
        <end position="455"/>
    </location>
</feature>
<feature type="transmembrane region" description="Helical" evidence="2">
    <location>
        <begin position="461"/>
        <end position="482"/>
    </location>
</feature>
<feature type="transmembrane region" description="Helical" evidence="2">
    <location>
        <begin position="567"/>
        <end position="587"/>
    </location>
</feature>
<dbReference type="OrthoDB" id="3404679at2"/>
<evidence type="ECO:0000259" key="3">
    <source>
        <dbReference type="Pfam" id="PF01757"/>
    </source>
</evidence>
<dbReference type="InterPro" id="IPR043968">
    <property type="entry name" value="SGNH"/>
</dbReference>
<gene>
    <name evidence="5" type="ORF">EDD30_0933</name>
</gene>
<dbReference type="EMBL" id="RJKL01000001">
    <property type="protein sequence ID" value="ROP28212.1"/>
    <property type="molecule type" value="Genomic_DNA"/>
</dbReference>
<feature type="transmembrane region" description="Helical" evidence="2">
    <location>
        <begin position="97"/>
        <end position="118"/>
    </location>
</feature>
<dbReference type="GO" id="GO:0016747">
    <property type="term" value="F:acyltransferase activity, transferring groups other than amino-acyl groups"/>
    <property type="evidence" value="ECO:0007669"/>
    <property type="project" value="InterPro"/>
</dbReference>
<dbReference type="InterPro" id="IPR050879">
    <property type="entry name" value="Acyltransferase_3"/>
</dbReference>
<feature type="compositionally biased region" description="Polar residues" evidence="1">
    <location>
        <begin position="195"/>
        <end position="207"/>
    </location>
</feature>
<keyword evidence="5" id="KW-0808">Transferase</keyword>
<dbReference type="Proteomes" id="UP000271683">
    <property type="component" value="Unassembled WGS sequence"/>
</dbReference>